<dbReference type="RefSeq" id="WP_142092855.1">
    <property type="nucleotide sequence ID" value="NZ_BAAAMD010000001.1"/>
</dbReference>
<organism evidence="3 4">
    <name type="scientific">Propioniferax innocua</name>
    <dbReference type="NCBI Taxonomy" id="1753"/>
    <lineage>
        <taxon>Bacteria</taxon>
        <taxon>Bacillati</taxon>
        <taxon>Actinomycetota</taxon>
        <taxon>Actinomycetes</taxon>
        <taxon>Propionibacteriales</taxon>
        <taxon>Propionibacteriaceae</taxon>
        <taxon>Propioniferax</taxon>
    </lineage>
</organism>
<evidence type="ECO:0000256" key="1">
    <source>
        <dbReference type="SAM" id="Coils"/>
    </source>
</evidence>
<feature type="compositionally biased region" description="Polar residues" evidence="2">
    <location>
        <begin position="92"/>
        <end position="101"/>
    </location>
</feature>
<name>A0A542ZRV8_9ACTN</name>
<accession>A0A542ZRV8</accession>
<dbReference type="EMBL" id="VFOR01000001">
    <property type="protein sequence ID" value="TQL63093.1"/>
    <property type="molecule type" value="Genomic_DNA"/>
</dbReference>
<evidence type="ECO:0000256" key="2">
    <source>
        <dbReference type="SAM" id="MobiDB-lite"/>
    </source>
</evidence>
<feature type="coiled-coil region" evidence="1">
    <location>
        <begin position="11"/>
        <end position="38"/>
    </location>
</feature>
<reference evidence="3 4" key="1">
    <citation type="submission" date="2019-06" db="EMBL/GenBank/DDBJ databases">
        <title>Sequencing the genomes of 1000 actinobacteria strains.</title>
        <authorList>
            <person name="Klenk H.-P."/>
        </authorList>
    </citation>
    <scope>NUCLEOTIDE SEQUENCE [LARGE SCALE GENOMIC DNA]</scope>
    <source>
        <strain evidence="3 4">DSM 8251</strain>
    </source>
</reference>
<keyword evidence="4" id="KW-1185">Reference proteome</keyword>
<dbReference type="AlphaFoldDB" id="A0A542ZRV8"/>
<proteinExistence type="predicted"/>
<evidence type="ECO:0000313" key="3">
    <source>
        <dbReference type="EMBL" id="TQL63093.1"/>
    </source>
</evidence>
<keyword evidence="1" id="KW-0175">Coiled coil</keyword>
<feature type="region of interest" description="Disordered" evidence="2">
    <location>
        <begin position="83"/>
        <end position="108"/>
    </location>
</feature>
<gene>
    <name evidence="3" type="ORF">FB460_0893</name>
</gene>
<protein>
    <submittedName>
        <fullName evidence="3">Uncharacterized protein</fullName>
    </submittedName>
</protein>
<comment type="caution">
    <text evidence="3">The sequence shown here is derived from an EMBL/GenBank/DDBJ whole genome shotgun (WGS) entry which is preliminary data.</text>
</comment>
<sequence>MNESRSPQQIEAELERMLAEAEATAARLRTELASLRAHQPEPEDFDAVEAAQHLEAEHLDRYMQEATVNWRKLLEFFEEALAEIRRPRSTTESDPADQPSTPEEDSDV</sequence>
<evidence type="ECO:0000313" key="4">
    <source>
        <dbReference type="Proteomes" id="UP000316196"/>
    </source>
</evidence>
<dbReference type="Proteomes" id="UP000316196">
    <property type="component" value="Unassembled WGS sequence"/>
</dbReference>